<protein>
    <recommendedName>
        <fullName evidence="2">F-box domain-containing protein</fullName>
    </recommendedName>
</protein>
<organism evidence="3">
    <name type="scientific">Chloropicon laureae</name>
    <dbReference type="NCBI Taxonomy" id="464258"/>
    <lineage>
        <taxon>Eukaryota</taxon>
        <taxon>Viridiplantae</taxon>
        <taxon>Chlorophyta</taxon>
        <taxon>Chloropicophyceae</taxon>
        <taxon>Chloropicales</taxon>
        <taxon>Chloropicaceae</taxon>
        <taxon>Chloropicon</taxon>
    </lineage>
</organism>
<dbReference type="InterPro" id="IPR001810">
    <property type="entry name" value="F-box_dom"/>
</dbReference>
<dbReference type="Pfam" id="PF12937">
    <property type="entry name" value="F-box-like"/>
    <property type="match status" value="1"/>
</dbReference>
<evidence type="ECO:0000259" key="2">
    <source>
        <dbReference type="Pfam" id="PF12937"/>
    </source>
</evidence>
<evidence type="ECO:0000313" key="3">
    <source>
        <dbReference type="EMBL" id="CAE0015295.1"/>
    </source>
</evidence>
<feature type="domain" description="F-box" evidence="2">
    <location>
        <begin position="36"/>
        <end position="79"/>
    </location>
</feature>
<accession>A0A7S2Z092</accession>
<gene>
    <name evidence="3" type="ORF">CLAU1311_LOCUS2482</name>
</gene>
<dbReference type="Gene3D" id="1.20.1280.50">
    <property type="match status" value="1"/>
</dbReference>
<dbReference type="InterPro" id="IPR036047">
    <property type="entry name" value="F-box-like_dom_sf"/>
</dbReference>
<evidence type="ECO:0000256" key="1">
    <source>
        <dbReference type="SAM" id="MobiDB-lite"/>
    </source>
</evidence>
<feature type="region of interest" description="Disordered" evidence="1">
    <location>
        <begin position="196"/>
        <end position="220"/>
    </location>
</feature>
<dbReference type="EMBL" id="HBHU01003851">
    <property type="protein sequence ID" value="CAE0015295.1"/>
    <property type="molecule type" value="Transcribed_RNA"/>
</dbReference>
<sequence length="266" mass="28454">MASVSAANLSTKAKIDVSSLPAFSEEVISSKNPRCWNDLPEHILLKIFDSLAKDDDNGRAWVSRAGRVCKAWRRVSKDLLLGDTAASRPKRAQMIASEVHDNKTTLATKGDLVEESVNNSASEVEACSKRQRLDSSSQQLLFSPAPALSDERSLRTTREEITAEVGSLVSHLVVNEAQNETAIPAPAAAHAAATNAHAMSPPPPEFSGQEVEEGPCPSSNDRACGHPSTYLGPGPRVNFNLTHVNSIVKNCLGSPIMQTTSVSTET</sequence>
<dbReference type="AlphaFoldDB" id="A0A7S2Z092"/>
<name>A0A7S2Z092_9CHLO</name>
<proteinExistence type="predicted"/>
<dbReference type="SUPFAM" id="SSF81383">
    <property type="entry name" value="F-box domain"/>
    <property type="match status" value="1"/>
</dbReference>
<reference evidence="3" key="1">
    <citation type="submission" date="2021-01" db="EMBL/GenBank/DDBJ databases">
        <authorList>
            <person name="Corre E."/>
            <person name="Pelletier E."/>
            <person name="Niang G."/>
            <person name="Scheremetjew M."/>
            <person name="Finn R."/>
            <person name="Kale V."/>
            <person name="Holt S."/>
            <person name="Cochrane G."/>
            <person name="Meng A."/>
            <person name="Brown T."/>
            <person name="Cohen L."/>
        </authorList>
    </citation>
    <scope>NUCLEOTIDE SEQUENCE</scope>
    <source>
        <strain evidence="3">RCC856</strain>
    </source>
</reference>